<sequence length="182" mass="20085">MVNSLAVFCGSKTGANPLFISDTKALGQMMAARNIKLVYGGGSVGLMGAIADSVMENGGEVIGVIPELLLAWEQDHKNITELKVVPDMHVRKRMMYELCDAAVILPGGNGTLDELFEMLTWNTLKIHSKKILLLNSAGYYNHLIAHINTMQQAGFLYDHWQERLIICDSPEAIFAFLDADKM</sequence>
<keyword evidence="3" id="KW-0203">Cytokinin biosynthesis</keyword>
<dbReference type="SUPFAM" id="SSF102405">
    <property type="entry name" value="MCP/YpsA-like"/>
    <property type="match status" value="1"/>
</dbReference>
<dbReference type="Gene3D" id="3.40.50.450">
    <property type="match status" value="1"/>
</dbReference>
<dbReference type="EMBL" id="JBHSDC010000001">
    <property type="protein sequence ID" value="MFC4230260.1"/>
    <property type="molecule type" value="Genomic_DNA"/>
</dbReference>
<dbReference type="RefSeq" id="WP_379011319.1">
    <property type="nucleotide sequence ID" value="NZ_JBHSDC010000001.1"/>
</dbReference>
<comment type="catalytic activity">
    <reaction evidence="1">
        <text>AMP + H2O = D-ribose 5-phosphate + adenine</text>
        <dbReference type="Rhea" id="RHEA:20129"/>
        <dbReference type="ChEBI" id="CHEBI:15377"/>
        <dbReference type="ChEBI" id="CHEBI:16708"/>
        <dbReference type="ChEBI" id="CHEBI:78346"/>
        <dbReference type="ChEBI" id="CHEBI:456215"/>
        <dbReference type="EC" id="3.2.2.4"/>
    </reaction>
</comment>
<dbReference type="Pfam" id="PF03641">
    <property type="entry name" value="Lysine_decarbox"/>
    <property type="match status" value="1"/>
</dbReference>
<dbReference type="InterPro" id="IPR031100">
    <property type="entry name" value="LOG_fam"/>
</dbReference>
<name>A0ABV8PU64_9BACT</name>
<proteinExistence type="inferred from homology"/>
<dbReference type="Proteomes" id="UP001595906">
    <property type="component" value="Unassembled WGS sequence"/>
</dbReference>
<dbReference type="NCBIfam" id="TIGR00730">
    <property type="entry name" value="Rossman fold protein, TIGR00730 family"/>
    <property type="match status" value="1"/>
</dbReference>
<evidence type="ECO:0000256" key="1">
    <source>
        <dbReference type="ARBA" id="ARBA00000274"/>
    </source>
</evidence>
<gene>
    <name evidence="4" type="ORF">ACFOW1_00050</name>
</gene>
<organism evidence="4 5">
    <name type="scientific">Parasediminibacterium paludis</name>
    <dbReference type="NCBI Taxonomy" id="908966"/>
    <lineage>
        <taxon>Bacteria</taxon>
        <taxon>Pseudomonadati</taxon>
        <taxon>Bacteroidota</taxon>
        <taxon>Chitinophagia</taxon>
        <taxon>Chitinophagales</taxon>
        <taxon>Chitinophagaceae</taxon>
        <taxon>Parasediminibacterium</taxon>
    </lineage>
</organism>
<dbReference type="EC" id="3.2.2.n1" evidence="3"/>
<dbReference type="InterPro" id="IPR005269">
    <property type="entry name" value="LOG"/>
</dbReference>
<keyword evidence="5" id="KW-1185">Reference proteome</keyword>
<comment type="caution">
    <text evidence="4">The sequence shown here is derived from an EMBL/GenBank/DDBJ whole genome shotgun (WGS) entry which is preliminary data.</text>
</comment>
<dbReference type="PANTHER" id="PTHR31223:SF70">
    <property type="entry name" value="LOG FAMILY PROTEIN YJL055W"/>
    <property type="match status" value="1"/>
</dbReference>
<reference evidence="5" key="1">
    <citation type="journal article" date="2019" name="Int. J. Syst. Evol. Microbiol.">
        <title>The Global Catalogue of Microorganisms (GCM) 10K type strain sequencing project: providing services to taxonomists for standard genome sequencing and annotation.</title>
        <authorList>
            <consortium name="The Broad Institute Genomics Platform"/>
            <consortium name="The Broad Institute Genome Sequencing Center for Infectious Disease"/>
            <person name="Wu L."/>
            <person name="Ma J."/>
        </authorList>
    </citation>
    <scope>NUCLEOTIDE SEQUENCE [LARGE SCALE GENOMIC DNA]</scope>
    <source>
        <strain evidence="5">CECT 8010</strain>
    </source>
</reference>
<protein>
    <recommendedName>
        <fullName evidence="3">Cytokinin riboside 5'-monophosphate phosphoribohydrolase</fullName>
        <ecNumber evidence="3">3.2.2.n1</ecNumber>
    </recommendedName>
</protein>
<evidence type="ECO:0000313" key="5">
    <source>
        <dbReference type="Proteomes" id="UP001595906"/>
    </source>
</evidence>
<comment type="similarity">
    <text evidence="2 3">Belongs to the LOG family.</text>
</comment>
<evidence type="ECO:0000256" key="2">
    <source>
        <dbReference type="ARBA" id="ARBA00006763"/>
    </source>
</evidence>
<evidence type="ECO:0000313" key="4">
    <source>
        <dbReference type="EMBL" id="MFC4230260.1"/>
    </source>
</evidence>
<evidence type="ECO:0000256" key="3">
    <source>
        <dbReference type="RuleBase" id="RU363015"/>
    </source>
</evidence>
<dbReference type="PANTHER" id="PTHR31223">
    <property type="entry name" value="LOG FAMILY PROTEIN YJL055W"/>
    <property type="match status" value="1"/>
</dbReference>
<accession>A0ABV8PU64</accession>
<keyword evidence="3" id="KW-0378">Hydrolase</keyword>